<name>A0AAE1TR64_9EUCA</name>
<dbReference type="EMBL" id="JAWZYT010004833">
    <property type="protein sequence ID" value="KAK4292444.1"/>
    <property type="molecule type" value="Genomic_DNA"/>
</dbReference>
<evidence type="ECO:0000313" key="1">
    <source>
        <dbReference type="EMBL" id="KAK4292444.1"/>
    </source>
</evidence>
<dbReference type="AlphaFoldDB" id="A0AAE1TR64"/>
<reference evidence="1" key="1">
    <citation type="submission" date="2023-11" db="EMBL/GenBank/DDBJ databases">
        <title>Genome assemblies of two species of porcelain crab, Petrolisthes cinctipes and Petrolisthes manimaculis (Anomura: Porcellanidae).</title>
        <authorList>
            <person name="Angst P."/>
        </authorList>
    </citation>
    <scope>NUCLEOTIDE SEQUENCE</scope>
    <source>
        <strain evidence="1">PB745_02</strain>
        <tissue evidence="1">Gill</tissue>
    </source>
</reference>
<evidence type="ECO:0000313" key="2">
    <source>
        <dbReference type="Proteomes" id="UP001292094"/>
    </source>
</evidence>
<keyword evidence="2" id="KW-1185">Reference proteome</keyword>
<proteinExistence type="predicted"/>
<protein>
    <submittedName>
        <fullName evidence="1">Uncharacterized protein</fullName>
    </submittedName>
</protein>
<gene>
    <name evidence="1" type="ORF">Pmani_034800</name>
</gene>
<sequence>MWDEEGGKGPSSCAQLAYSSGYDDPSIMQVEEEAGRVSFRVAADNYPPNEEVNTRWLTGWPVHLLQQSLHHLSFHPHRLLH</sequence>
<accession>A0AAE1TR64</accession>
<organism evidence="1 2">
    <name type="scientific">Petrolisthes manimaculis</name>
    <dbReference type="NCBI Taxonomy" id="1843537"/>
    <lineage>
        <taxon>Eukaryota</taxon>
        <taxon>Metazoa</taxon>
        <taxon>Ecdysozoa</taxon>
        <taxon>Arthropoda</taxon>
        <taxon>Crustacea</taxon>
        <taxon>Multicrustacea</taxon>
        <taxon>Malacostraca</taxon>
        <taxon>Eumalacostraca</taxon>
        <taxon>Eucarida</taxon>
        <taxon>Decapoda</taxon>
        <taxon>Pleocyemata</taxon>
        <taxon>Anomura</taxon>
        <taxon>Galatheoidea</taxon>
        <taxon>Porcellanidae</taxon>
        <taxon>Petrolisthes</taxon>
    </lineage>
</organism>
<comment type="caution">
    <text evidence="1">The sequence shown here is derived from an EMBL/GenBank/DDBJ whole genome shotgun (WGS) entry which is preliminary data.</text>
</comment>
<dbReference type="Proteomes" id="UP001292094">
    <property type="component" value="Unassembled WGS sequence"/>
</dbReference>